<gene>
    <name evidence="1" type="ORF">CLHOM_12400</name>
</gene>
<dbReference type="RefSeq" id="WP_052220818.1">
    <property type="nucleotide sequence ID" value="NZ_LHUR01000016.1"/>
</dbReference>
<evidence type="ECO:0000313" key="1">
    <source>
        <dbReference type="EMBL" id="KOA20328.1"/>
    </source>
</evidence>
<sequence>MFDNNKFITKGIHENITLALQLFMWNCIDALKEHVNQLDHLQVFELSKQRSDDIFYQKIEHKQEIPQYFKTYNLLPSEMIDAKVFVIDDGKYSTMMLAEEY</sequence>
<protein>
    <submittedName>
        <fullName evidence="1">Uncharacterized protein</fullName>
    </submittedName>
</protein>
<evidence type="ECO:0000313" key="2">
    <source>
        <dbReference type="Proteomes" id="UP000037043"/>
    </source>
</evidence>
<proteinExistence type="predicted"/>
<accession>A0A0L6ZC13</accession>
<keyword evidence="2" id="KW-1185">Reference proteome</keyword>
<dbReference type="InterPro" id="IPR009303">
    <property type="entry name" value="DUF960"/>
</dbReference>
<organism evidence="1 2">
    <name type="scientific">Clostridium homopropionicum DSM 5847</name>
    <dbReference type="NCBI Taxonomy" id="1121318"/>
    <lineage>
        <taxon>Bacteria</taxon>
        <taxon>Bacillati</taxon>
        <taxon>Bacillota</taxon>
        <taxon>Clostridia</taxon>
        <taxon>Eubacteriales</taxon>
        <taxon>Clostridiaceae</taxon>
        <taxon>Clostridium</taxon>
    </lineage>
</organism>
<dbReference type="STRING" id="36844.SAMN04488501_12513"/>
<name>A0A0L6ZC13_9CLOT</name>
<dbReference type="PATRIC" id="fig|1121318.3.peg.1252"/>
<comment type="caution">
    <text evidence="1">The sequence shown here is derived from an EMBL/GenBank/DDBJ whole genome shotgun (WGS) entry which is preliminary data.</text>
</comment>
<dbReference type="Gene3D" id="3.10.450.150">
    <property type="entry name" value="enterococcus faecalis protein"/>
    <property type="match status" value="1"/>
</dbReference>
<dbReference type="AlphaFoldDB" id="A0A0L6ZC13"/>
<dbReference type="Pfam" id="PF06124">
    <property type="entry name" value="DUF960"/>
    <property type="match status" value="1"/>
</dbReference>
<dbReference type="EMBL" id="LHUR01000016">
    <property type="protein sequence ID" value="KOA20328.1"/>
    <property type="molecule type" value="Genomic_DNA"/>
</dbReference>
<reference evidence="2" key="1">
    <citation type="submission" date="2015-08" db="EMBL/GenBank/DDBJ databases">
        <title>Genome sequence of the strict anaerobe Clostridium homopropionicum LuHBu1 (DSM 5847T).</title>
        <authorList>
            <person name="Poehlein A."/>
            <person name="Beck M."/>
            <person name="Schiel-Bengelsdorf B."/>
            <person name="Bengelsdorf F.R."/>
            <person name="Daniel R."/>
            <person name="Duerre P."/>
        </authorList>
    </citation>
    <scope>NUCLEOTIDE SEQUENCE [LARGE SCALE GENOMIC DNA]</scope>
    <source>
        <strain evidence="2">DSM 5847</strain>
    </source>
</reference>
<dbReference type="Proteomes" id="UP000037043">
    <property type="component" value="Unassembled WGS sequence"/>
</dbReference>